<sequence>MELVEGIDLALGVKPTARLIEHLSNQSLYVHCGEQILDACRLLDQCAFRIQANESSYLNSLCIEAVRQEESIFQHADTPRTSRLADWIRHFTCCESASDEEAYAAYTMACAVKAIESLSDWMQASEQEVVSKNWQILALPWEEFCQAVASEINPDERIDALENYVAHLEVVTSLISLYDDDITELASAAIKTAIRRKGGILSGKDRNEEISTRDAAIVKQANNLRSEGLPRRNLATHVHRWLEDQIALPPKQRPTWLPSEIEKALSRRQVDAILTKHGLL</sequence>
<dbReference type="EMBL" id="CABVJH010000004">
    <property type="protein sequence ID" value="VVQ32236.1"/>
    <property type="molecule type" value="Genomic_DNA"/>
</dbReference>
<accession>A0A5E7WBD5</accession>
<gene>
    <name evidence="1" type="ORF">PS943_02810</name>
</gene>
<protein>
    <submittedName>
        <fullName evidence="1">Uncharacterized protein</fullName>
    </submittedName>
</protein>
<evidence type="ECO:0000313" key="1">
    <source>
        <dbReference type="EMBL" id="VVQ32236.1"/>
    </source>
</evidence>
<evidence type="ECO:0000313" key="2">
    <source>
        <dbReference type="Proteomes" id="UP000325645"/>
    </source>
</evidence>
<organism evidence="1 2">
    <name type="scientific">Pseudomonas fluorescens</name>
    <dbReference type="NCBI Taxonomy" id="294"/>
    <lineage>
        <taxon>Bacteria</taxon>
        <taxon>Pseudomonadati</taxon>
        <taxon>Pseudomonadota</taxon>
        <taxon>Gammaproteobacteria</taxon>
        <taxon>Pseudomonadales</taxon>
        <taxon>Pseudomonadaceae</taxon>
        <taxon>Pseudomonas</taxon>
    </lineage>
</organism>
<dbReference type="Proteomes" id="UP000325645">
    <property type="component" value="Unassembled WGS sequence"/>
</dbReference>
<dbReference type="AlphaFoldDB" id="A0A5E7WBD5"/>
<name>A0A5E7WBD5_PSEFL</name>
<reference evidence="1 2" key="1">
    <citation type="submission" date="2019-09" db="EMBL/GenBank/DDBJ databases">
        <authorList>
            <person name="Chandra G."/>
            <person name="Truman W A."/>
        </authorList>
    </citation>
    <scope>NUCLEOTIDE SEQUENCE [LARGE SCALE GENOMIC DNA]</scope>
    <source>
        <strain evidence="1">PS943</strain>
    </source>
</reference>
<dbReference type="RefSeq" id="WP_224789228.1">
    <property type="nucleotide sequence ID" value="NZ_CABVJH010000004.1"/>
</dbReference>
<proteinExistence type="predicted"/>